<feature type="region of interest" description="Disordered" evidence="4">
    <location>
        <begin position="1"/>
        <end position="20"/>
    </location>
</feature>
<dbReference type="OrthoDB" id="2281372at2759"/>
<gene>
    <name evidence="6" type="ORF">B0A48_01839</name>
</gene>
<evidence type="ECO:0000256" key="2">
    <source>
        <dbReference type="ARBA" id="ARBA00022729"/>
    </source>
</evidence>
<dbReference type="CDD" id="cd00118">
    <property type="entry name" value="LysM"/>
    <property type="match status" value="1"/>
</dbReference>
<evidence type="ECO:0000256" key="4">
    <source>
        <dbReference type="SAM" id="MobiDB-lite"/>
    </source>
</evidence>
<evidence type="ECO:0000256" key="3">
    <source>
        <dbReference type="ARBA" id="ARBA00023026"/>
    </source>
</evidence>
<feature type="domain" description="LysM" evidence="5">
    <location>
        <begin position="20"/>
        <end position="66"/>
    </location>
</feature>
<dbReference type="InterPro" id="IPR052210">
    <property type="entry name" value="LysM1-like"/>
</dbReference>
<protein>
    <recommendedName>
        <fullName evidence="5">LysM domain-containing protein</fullName>
    </recommendedName>
</protein>
<keyword evidence="7" id="KW-1185">Reference proteome</keyword>
<accession>A0A1V8TQF6</accession>
<dbReference type="EMBL" id="NAJO01000003">
    <property type="protein sequence ID" value="OQO13610.1"/>
    <property type="molecule type" value="Genomic_DNA"/>
</dbReference>
<dbReference type="InterPro" id="IPR036779">
    <property type="entry name" value="LysM_dom_sf"/>
</dbReference>
<reference evidence="7" key="1">
    <citation type="submission" date="2017-03" db="EMBL/GenBank/DDBJ databases">
        <title>Genomes of endolithic fungi from Antarctica.</title>
        <authorList>
            <person name="Coleine C."/>
            <person name="Masonjones S."/>
            <person name="Stajich J.E."/>
        </authorList>
    </citation>
    <scope>NUCLEOTIDE SEQUENCE [LARGE SCALE GENOMIC DNA]</scope>
    <source>
        <strain evidence="7">CCFEE 5527</strain>
    </source>
</reference>
<dbReference type="PANTHER" id="PTHR34997:SF2">
    <property type="entry name" value="LYSM DOMAIN-CONTAINING PROTEIN-RELATED"/>
    <property type="match status" value="1"/>
</dbReference>
<proteinExistence type="predicted"/>
<evidence type="ECO:0000313" key="6">
    <source>
        <dbReference type="EMBL" id="OQO13610.1"/>
    </source>
</evidence>
<organism evidence="6 7">
    <name type="scientific">Cryoendolithus antarcticus</name>
    <dbReference type="NCBI Taxonomy" id="1507870"/>
    <lineage>
        <taxon>Eukaryota</taxon>
        <taxon>Fungi</taxon>
        <taxon>Dikarya</taxon>
        <taxon>Ascomycota</taxon>
        <taxon>Pezizomycotina</taxon>
        <taxon>Dothideomycetes</taxon>
        <taxon>Dothideomycetidae</taxon>
        <taxon>Cladosporiales</taxon>
        <taxon>Cladosporiaceae</taxon>
        <taxon>Cryoendolithus</taxon>
    </lineage>
</organism>
<dbReference type="GO" id="GO:0008061">
    <property type="term" value="F:chitin binding"/>
    <property type="evidence" value="ECO:0007669"/>
    <property type="project" value="UniProtKB-KW"/>
</dbReference>
<name>A0A1V8TQF6_9PEZI</name>
<dbReference type="PROSITE" id="PS51782">
    <property type="entry name" value="LYSM"/>
    <property type="match status" value="2"/>
</dbReference>
<feature type="compositionally biased region" description="Low complexity" evidence="4">
    <location>
        <begin position="70"/>
        <end position="97"/>
    </location>
</feature>
<feature type="region of interest" description="Disordered" evidence="4">
    <location>
        <begin position="70"/>
        <end position="104"/>
    </location>
</feature>
<evidence type="ECO:0000259" key="5">
    <source>
        <dbReference type="PROSITE" id="PS51782"/>
    </source>
</evidence>
<keyword evidence="1" id="KW-0147">Chitin-binding</keyword>
<feature type="domain" description="LysM" evidence="5">
    <location>
        <begin position="112"/>
        <end position="160"/>
    </location>
</feature>
<evidence type="ECO:0000313" key="7">
    <source>
        <dbReference type="Proteomes" id="UP000192596"/>
    </source>
</evidence>
<evidence type="ECO:0000256" key="1">
    <source>
        <dbReference type="ARBA" id="ARBA00022669"/>
    </source>
</evidence>
<dbReference type="AlphaFoldDB" id="A0A1V8TQF6"/>
<comment type="caution">
    <text evidence="6">The sequence shown here is derived from an EMBL/GenBank/DDBJ whole genome shotgun (WGS) entry which is preliminary data.</text>
</comment>
<keyword evidence="2" id="KW-0732">Signal</keyword>
<dbReference type="SUPFAM" id="SSF54106">
    <property type="entry name" value="LysM domain"/>
    <property type="match status" value="1"/>
</dbReference>
<dbReference type="Proteomes" id="UP000192596">
    <property type="component" value="Unassembled WGS sequence"/>
</dbReference>
<dbReference type="Gene3D" id="3.10.350.10">
    <property type="entry name" value="LysM domain"/>
    <property type="match status" value="2"/>
</dbReference>
<dbReference type="PANTHER" id="PTHR34997">
    <property type="entry name" value="AM15"/>
    <property type="match status" value="1"/>
</dbReference>
<dbReference type="STRING" id="1507870.A0A1V8TQF6"/>
<dbReference type="InterPro" id="IPR018392">
    <property type="entry name" value="LysM"/>
</dbReference>
<sequence>MSAYPTQSGKPLATLTPHQDGMVSGSGDGCYDIASRWSIALSDLYAWNAALLGDCSGLIPDEYICTGRNTTSSSSSSSAPVSTTTATKPTTSSAGTAPPGPTQSGISADCNKWVLQKDGVYCYDMAAAAGISLACLYQMNPALNEPSECAGLWAGEAYCIETASKVCT</sequence>
<keyword evidence="3" id="KW-0843">Virulence</keyword>
<dbReference type="InParanoid" id="A0A1V8TQF6"/>